<evidence type="ECO:0000256" key="9">
    <source>
        <dbReference type="ARBA" id="ARBA00031529"/>
    </source>
</evidence>
<dbReference type="InterPro" id="IPR029499">
    <property type="entry name" value="PduO-typ"/>
</dbReference>
<keyword evidence="7 14" id="KW-0547">Nucleotide-binding</keyword>
<proteinExistence type="inferred from homology"/>
<comment type="pathway">
    <text evidence="1 14">Cofactor biosynthesis; adenosylcobalamin biosynthesis; adenosylcobalamin from cob(II)yrinate a,c-diamide: step 2/7.</text>
</comment>
<dbReference type="EC" id="2.5.1.17" evidence="3 14"/>
<evidence type="ECO:0000256" key="3">
    <source>
        <dbReference type="ARBA" id="ARBA00012454"/>
    </source>
</evidence>
<name>A0A2T2X6T9_9FIRM</name>
<dbReference type="PANTHER" id="PTHR12213">
    <property type="entry name" value="CORRINOID ADENOSYLTRANSFERASE"/>
    <property type="match status" value="1"/>
</dbReference>
<comment type="caution">
    <text evidence="16">The sequence shown here is derived from an EMBL/GenBank/DDBJ whole genome shotgun (WGS) entry which is preliminary data.</text>
</comment>
<dbReference type="GO" id="GO:0008817">
    <property type="term" value="F:corrinoid adenosyltransferase activity"/>
    <property type="evidence" value="ECO:0007669"/>
    <property type="project" value="UniProtKB-UniRule"/>
</dbReference>
<organism evidence="16 17">
    <name type="scientific">Sulfobacillus benefaciens</name>
    <dbReference type="NCBI Taxonomy" id="453960"/>
    <lineage>
        <taxon>Bacteria</taxon>
        <taxon>Bacillati</taxon>
        <taxon>Bacillota</taxon>
        <taxon>Clostridia</taxon>
        <taxon>Eubacteriales</taxon>
        <taxon>Clostridiales Family XVII. Incertae Sedis</taxon>
        <taxon>Sulfobacillus</taxon>
    </lineage>
</organism>
<dbReference type="InterPro" id="IPR016030">
    <property type="entry name" value="CblAdoTrfase-like"/>
</dbReference>
<evidence type="ECO:0000256" key="11">
    <source>
        <dbReference type="ARBA" id="ARBA00033354"/>
    </source>
</evidence>
<dbReference type="SUPFAM" id="SSF89028">
    <property type="entry name" value="Cobalamin adenosyltransferase-like"/>
    <property type="match status" value="1"/>
</dbReference>
<evidence type="ECO:0000313" key="16">
    <source>
        <dbReference type="EMBL" id="PSR30195.1"/>
    </source>
</evidence>
<evidence type="ECO:0000256" key="7">
    <source>
        <dbReference type="ARBA" id="ARBA00022741"/>
    </source>
</evidence>
<dbReference type="Pfam" id="PF01923">
    <property type="entry name" value="Cob_adeno_trans"/>
    <property type="match status" value="1"/>
</dbReference>
<reference evidence="16 17" key="1">
    <citation type="journal article" date="2014" name="BMC Genomics">
        <title>Comparison of environmental and isolate Sulfobacillus genomes reveals diverse carbon, sulfur, nitrogen, and hydrogen metabolisms.</title>
        <authorList>
            <person name="Justice N.B."/>
            <person name="Norman A."/>
            <person name="Brown C.T."/>
            <person name="Singh A."/>
            <person name="Thomas B.C."/>
            <person name="Banfield J.F."/>
        </authorList>
    </citation>
    <scope>NUCLEOTIDE SEQUENCE [LARGE SCALE GENOMIC DNA]</scope>
    <source>
        <strain evidence="16">AMDSBA1</strain>
    </source>
</reference>
<evidence type="ECO:0000256" key="1">
    <source>
        <dbReference type="ARBA" id="ARBA00005121"/>
    </source>
</evidence>
<dbReference type="UniPathway" id="UPA00148">
    <property type="reaction ID" value="UER00233"/>
</dbReference>
<sequence length="194" mass="22142">MPSRLYTRNGDGGITHLSKGKKIEKHSQRVNAYGTLYELNAFIGQARAYLAQSRPQMVPNEWETLEQFLHDLQHRLFMVGRDLSTAFDTQSQASTPDSLTKQLEQLADLLRNNTPPWKPFTIPEGSLTATSLYICTTVCRRAEREIWALNKMEKVPHPVLTFINRLSDVLFAASRYVNAQLGVHEEATRVPDHY</sequence>
<gene>
    <name evidence="16" type="ORF">C7B43_06710</name>
</gene>
<evidence type="ECO:0000256" key="12">
    <source>
        <dbReference type="ARBA" id="ARBA00048555"/>
    </source>
</evidence>
<evidence type="ECO:0000256" key="14">
    <source>
        <dbReference type="RuleBase" id="RU366026"/>
    </source>
</evidence>
<dbReference type="InterPro" id="IPR036451">
    <property type="entry name" value="CblAdoTrfase-like_sf"/>
</dbReference>
<keyword evidence="8 14" id="KW-0067">ATP-binding</keyword>
<evidence type="ECO:0000313" key="17">
    <source>
        <dbReference type="Proteomes" id="UP000242699"/>
    </source>
</evidence>
<comment type="catalytic activity">
    <reaction evidence="12 14">
        <text>2 cob(II)yrinate a,c diamide + reduced [electron-transfer flavoprotein] + 2 ATP = 2 adenosylcob(III)yrinate a,c-diamide + 2 triphosphate + oxidized [electron-transfer flavoprotein] + 3 H(+)</text>
        <dbReference type="Rhea" id="RHEA:11528"/>
        <dbReference type="Rhea" id="RHEA-COMP:10685"/>
        <dbReference type="Rhea" id="RHEA-COMP:10686"/>
        <dbReference type="ChEBI" id="CHEBI:15378"/>
        <dbReference type="ChEBI" id="CHEBI:18036"/>
        <dbReference type="ChEBI" id="CHEBI:30616"/>
        <dbReference type="ChEBI" id="CHEBI:57692"/>
        <dbReference type="ChEBI" id="CHEBI:58307"/>
        <dbReference type="ChEBI" id="CHEBI:58503"/>
        <dbReference type="ChEBI" id="CHEBI:58537"/>
        <dbReference type="EC" id="2.5.1.17"/>
    </reaction>
</comment>
<evidence type="ECO:0000256" key="10">
    <source>
        <dbReference type="ARBA" id="ARBA00033334"/>
    </source>
</evidence>
<evidence type="ECO:0000256" key="5">
    <source>
        <dbReference type="ARBA" id="ARBA00022573"/>
    </source>
</evidence>
<comment type="catalytic activity">
    <reaction evidence="13 14">
        <text>2 cob(II)alamin + reduced [electron-transfer flavoprotein] + 2 ATP = 2 adenosylcob(III)alamin + 2 triphosphate + oxidized [electron-transfer flavoprotein] + 3 H(+)</text>
        <dbReference type="Rhea" id="RHEA:28671"/>
        <dbReference type="Rhea" id="RHEA-COMP:10685"/>
        <dbReference type="Rhea" id="RHEA-COMP:10686"/>
        <dbReference type="ChEBI" id="CHEBI:15378"/>
        <dbReference type="ChEBI" id="CHEBI:16304"/>
        <dbReference type="ChEBI" id="CHEBI:18036"/>
        <dbReference type="ChEBI" id="CHEBI:18408"/>
        <dbReference type="ChEBI" id="CHEBI:30616"/>
        <dbReference type="ChEBI" id="CHEBI:57692"/>
        <dbReference type="ChEBI" id="CHEBI:58307"/>
        <dbReference type="EC" id="2.5.1.17"/>
    </reaction>
</comment>
<dbReference type="NCBIfam" id="TIGR00636">
    <property type="entry name" value="PduO_Nterm"/>
    <property type="match status" value="1"/>
</dbReference>
<feature type="domain" description="Cobalamin adenosyltransferase-like" evidence="15">
    <location>
        <begin position="5"/>
        <end position="177"/>
    </location>
</feature>
<evidence type="ECO:0000256" key="13">
    <source>
        <dbReference type="ARBA" id="ARBA00048692"/>
    </source>
</evidence>
<dbReference type="AlphaFoldDB" id="A0A2T2X6T9"/>
<evidence type="ECO:0000256" key="2">
    <source>
        <dbReference type="ARBA" id="ARBA00007487"/>
    </source>
</evidence>
<dbReference type="PANTHER" id="PTHR12213:SF0">
    <property type="entry name" value="CORRINOID ADENOSYLTRANSFERASE MMAB"/>
    <property type="match status" value="1"/>
</dbReference>
<protein>
    <recommendedName>
        <fullName evidence="4 14">Corrinoid adenosyltransferase</fullName>
        <ecNumber evidence="3 14">2.5.1.17</ecNumber>
    </recommendedName>
    <alternativeName>
        <fullName evidence="9 14">Cob(II)alamin adenosyltransferase</fullName>
    </alternativeName>
    <alternativeName>
        <fullName evidence="11 14">Cob(II)yrinic acid a,c-diamide adenosyltransferase</fullName>
    </alternativeName>
    <alternativeName>
        <fullName evidence="10 14">Cobinamide/cobalamin adenosyltransferase</fullName>
    </alternativeName>
</protein>
<dbReference type="EMBL" id="PXYT01000012">
    <property type="protein sequence ID" value="PSR30195.1"/>
    <property type="molecule type" value="Genomic_DNA"/>
</dbReference>
<keyword evidence="6 14" id="KW-0808">Transferase</keyword>
<evidence type="ECO:0000256" key="8">
    <source>
        <dbReference type="ARBA" id="ARBA00022840"/>
    </source>
</evidence>
<dbReference type="Gene3D" id="1.20.1200.10">
    <property type="entry name" value="Cobalamin adenosyltransferase-like"/>
    <property type="match status" value="1"/>
</dbReference>
<comment type="similarity">
    <text evidence="2 14">Belongs to the Cob(I)alamin adenosyltransferase family.</text>
</comment>
<keyword evidence="5 14" id="KW-0169">Cobalamin biosynthesis</keyword>
<dbReference type="Proteomes" id="UP000242699">
    <property type="component" value="Unassembled WGS sequence"/>
</dbReference>
<accession>A0A2T2X6T9</accession>
<dbReference type="GO" id="GO:0009236">
    <property type="term" value="P:cobalamin biosynthetic process"/>
    <property type="evidence" value="ECO:0007669"/>
    <property type="project" value="UniProtKB-UniRule"/>
</dbReference>
<evidence type="ECO:0000259" key="15">
    <source>
        <dbReference type="Pfam" id="PF01923"/>
    </source>
</evidence>
<evidence type="ECO:0000256" key="4">
    <source>
        <dbReference type="ARBA" id="ARBA00020963"/>
    </source>
</evidence>
<dbReference type="GO" id="GO:0005524">
    <property type="term" value="F:ATP binding"/>
    <property type="evidence" value="ECO:0007669"/>
    <property type="project" value="UniProtKB-UniRule"/>
</dbReference>
<evidence type="ECO:0000256" key="6">
    <source>
        <dbReference type="ARBA" id="ARBA00022679"/>
    </source>
</evidence>